<feature type="transmembrane region" description="Helical" evidence="6">
    <location>
        <begin position="408"/>
        <end position="425"/>
    </location>
</feature>
<dbReference type="InterPro" id="IPR003838">
    <property type="entry name" value="ABC3_permease_C"/>
</dbReference>
<evidence type="ECO:0000256" key="6">
    <source>
        <dbReference type="SAM" id="Phobius"/>
    </source>
</evidence>
<dbReference type="Pfam" id="PF02687">
    <property type="entry name" value="FtsX"/>
    <property type="match status" value="1"/>
</dbReference>
<evidence type="ECO:0000256" key="1">
    <source>
        <dbReference type="ARBA" id="ARBA00004651"/>
    </source>
</evidence>
<feature type="transmembrane region" description="Helical" evidence="6">
    <location>
        <begin position="866"/>
        <end position="888"/>
    </location>
</feature>
<comment type="subcellular location">
    <subcellularLocation>
        <location evidence="1">Cell membrane</location>
        <topology evidence="1">Multi-pass membrane protein</topology>
    </subcellularLocation>
</comment>
<name>I0HFD1_ACTM4</name>
<keyword evidence="2" id="KW-1003">Cell membrane</keyword>
<dbReference type="AlphaFoldDB" id="I0HFD1"/>
<accession>I0HFD1</accession>
<keyword evidence="3 6" id="KW-0812">Transmembrane</keyword>
<dbReference type="PATRIC" id="fig|512565.3.peg.6501"/>
<evidence type="ECO:0000256" key="2">
    <source>
        <dbReference type="ARBA" id="ARBA00022475"/>
    </source>
</evidence>
<feature type="domain" description="ABC3 transporter permease C-terminal" evidence="7">
    <location>
        <begin position="278"/>
        <end position="379"/>
    </location>
</feature>
<gene>
    <name evidence="8" type="ordered locus">AMIS_64980</name>
</gene>
<feature type="transmembrane region" description="Helical" evidence="6">
    <location>
        <begin position="364"/>
        <end position="387"/>
    </location>
</feature>
<dbReference type="eggNOG" id="COG0577">
    <property type="taxonomic scope" value="Bacteria"/>
</dbReference>
<organism evidence="8 9">
    <name type="scientific">Actinoplanes missouriensis (strain ATCC 14538 / DSM 43046 / CBS 188.64 / JCM 3121 / NBRC 102363 / NCIMB 12654 / NRRL B-3342 / UNCC 431)</name>
    <dbReference type="NCBI Taxonomy" id="512565"/>
    <lineage>
        <taxon>Bacteria</taxon>
        <taxon>Bacillati</taxon>
        <taxon>Actinomycetota</taxon>
        <taxon>Actinomycetes</taxon>
        <taxon>Micromonosporales</taxon>
        <taxon>Micromonosporaceae</taxon>
        <taxon>Actinoplanes</taxon>
    </lineage>
</organism>
<feature type="transmembrane region" description="Helical" evidence="6">
    <location>
        <begin position="277"/>
        <end position="297"/>
    </location>
</feature>
<feature type="transmembrane region" description="Helical" evidence="6">
    <location>
        <begin position="489"/>
        <end position="507"/>
    </location>
</feature>
<dbReference type="KEGG" id="ams:AMIS_64980"/>
<dbReference type="HOGENOM" id="CLU_300852_0_0_11"/>
<dbReference type="RefSeq" id="WP_014446603.1">
    <property type="nucleotide sequence ID" value="NC_017093.1"/>
</dbReference>
<keyword evidence="4 6" id="KW-1133">Transmembrane helix</keyword>
<keyword evidence="5 6" id="KW-0472">Membrane</keyword>
<dbReference type="Proteomes" id="UP000007882">
    <property type="component" value="Chromosome"/>
</dbReference>
<feature type="transmembrane region" description="Helical" evidence="6">
    <location>
        <begin position="317"/>
        <end position="344"/>
    </location>
</feature>
<evidence type="ECO:0000313" key="9">
    <source>
        <dbReference type="Proteomes" id="UP000007882"/>
    </source>
</evidence>
<reference evidence="8 9" key="1">
    <citation type="submission" date="2012-02" db="EMBL/GenBank/DDBJ databases">
        <title>Complete genome sequence of Actinoplanes missouriensis 431 (= NBRC 102363).</title>
        <authorList>
            <person name="Ohnishi Y."/>
            <person name="Ishikawa J."/>
            <person name="Sekine M."/>
            <person name="Hosoyama A."/>
            <person name="Harada T."/>
            <person name="Narita H."/>
            <person name="Hata T."/>
            <person name="Konno Y."/>
            <person name="Tutikane K."/>
            <person name="Fujita N."/>
            <person name="Horinouchi S."/>
            <person name="Hayakawa M."/>
        </authorList>
    </citation>
    <scope>NUCLEOTIDE SEQUENCE [LARGE SCALE GENOMIC DNA]</scope>
    <source>
        <strain evidence="9">ATCC 14538 / DSM 43046 / CBS 188.64 / JCM 3121 / NBRC 102363 / NCIMB 12654 / NRRL B-3342 / UNCC 431</strain>
    </source>
</reference>
<protein>
    <submittedName>
        <fullName evidence="8">Putative permease</fullName>
    </submittedName>
</protein>
<dbReference type="OrthoDB" id="5014019at2"/>
<feature type="transmembrane region" description="Helical" evidence="6">
    <location>
        <begin position="960"/>
        <end position="988"/>
    </location>
</feature>
<evidence type="ECO:0000256" key="5">
    <source>
        <dbReference type="ARBA" id="ARBA00023136"/>
    </source>
</evidence>
<evidence type="ECO:0000313" key="8">
    <source>
        <dbReference type="EMBL" id="BAL91718.1"/>
    </source>
</evidence>
<evidence type="ECO:0000256" key="3">
    <source>
        <dbReference type="ARBA" id="ARBA00022692"/>
    </source>
</evidence>
<dbReference type="STRING" id="512565.AMIS_64980"/>
<feature type="transmembrane region" description="Helical" evidence="6">
    <location>
        <begin position="431"/>
        <end position="451"/>
    </location>
</feature>
<feature type="transmembrane region" description="Helical" evidence="6">
    <location>
        <begin position="909"/>
        <end position="940"/>
    </location>
</feature>
<dbReference type="EMBL" id="AP012319">
    <property type="protein sequence ID" value="BAL91718.1"/>
    <property type="molecule type" value="Genomic_DNA"/>
</dbReference>
<proteinExistence type="predicted"/>
<sequence length="994" mass="102956">MLMLVVSAVRARTAQVLTILLLAAVASAVAVAGPWYGFAAAGRAAEADLSASRAVERIVSVRTGADTQGLAEEALTRFAGDVRRQLPPEFGDPITGLTVSLSAKIAAAPVGMSVAYRDEFCANVRLEGPCPSRAGEVAISHEAAQRLGVRTGDQISLTSSVTNKPLPLRVVALYALADISGPYWAGEIFRTQTQIDPAFTVLETFATRQLWNTTMVYDAVLPVSLIRGDGGYDLAGALAAADTRITLTRFRLQTNAKPLLEMVARDRATILRGVRSAGLQTLVLTWFAIGLAGWYTLRDRRADTALLKLRGAGRFRILRLAWGQHLVPLLIGAAIGIPAGYLLARWLAGDVEVAPDRQAALTQSAITVAAVLLGSLAVLAAVEAVMLSRPVTALLSRTAPARGDWRSALADLLLIVIAGAALYQARSGGPADGLAVVAPALIALALGLLLARLLRRVAGRSGAAALRGGRLRFGLAALQFSRSPGADRVFALVVVAVALFVTAGGAWRADRVARAERSAAELGASRVLTVEAPNRTALLHAVRTADPEGRAAMAVVRNRNDDNLEILEVDSDRLAAVALWRPEYGPVTALREAVGTSARPAPPVITGDRLSAGVRRDGTAPVQLTLHLQDEVTGVPVTVGFGTLRAGEQTVTAPVDGCATAAGCRIVRWEVTTPPDRTGRTKPPPKGSAVTLRTLSGLDAGILGDIARWRPGTNGANLNLAADGGGLRMTPDENATELKLIGTSAYAADTPMPLPVVLAGAAPDGWRYDDRMLESYGPAAPVRIAGAPPGLPMLGRSGALTDLDAVRRLAADADAGGEFQVWLTASAPPGLIPALTAAGVSIAGDQTVTGRAAWLGAQGPAAVVRFALLSGFAALLLAATVVAVAATVDNRSLGVQLRALRTQGLPVRTAVSTGYAGTAAVLLAGLATGALAAVLAVRYAGSSLPPFADGWQVLPPPEPLTSAALVVAAVLALLVLGLSGLFAVLPLVRTLRKR</sequence>
<keyword evidence="9" id="KW-1185">Reference proteome</keyword>
<evidence type="ECO:0000256" key="4">
    <source>
        <dbReference type="ARBA" id="ARBA00022989"/>
    </source>
</evidence>
<evidence type="ECO:0000259" key="7">
    <source>
        <dbReference type="Pfam" id="PF02687"/>
    </source>
</evidence>
<dbReference type="GO" id="GO:0005886">
    <property type="term" value="C:plasma membrane"/>
    <property type="evidence" value="ECO:0007669"/>
    <property type="project" value="UniProtKB-SubCell"/>
</dbReference>